<protein>
    <submittedName>
        <fullName evidence="2">Uncharacterized protein</fullName>
    </submittedName>
</protein>
<keyword evidence="3" id="KW-1185">Reference proteome</keyword>
<gene>
    <name evidence="2" type="ORF">RHSIM_Rhsim05G0113700</name>
</gene>
<evidence type="ECO:0000256" key="1">
    <source>
        <dbReference type="SAM" id="MobiDB-lite"/>
    </source>
</evidence>
<dbReference type="Proteomes" id="UP000626092">
    <property type="component" value="Unassembled WGS sequence"/>
</dbReference>
<dbReference type="PANTHER" id="PTHR38386">
    <property type="entry name" value="OS05G0426900 PROTEIN"/>
    <property type="match status" value="1"/>
</dbReference>
<accession>A0A834GYJ0</accession>
<proteinExistence type="predicted"/>
<dbReference type="OrthoDB" id="1931397at2759"/>
<name>A0A834GYJ0_RHOSS</name>
<dbReference type="PANTHER" id="PTHR38386:SF7">
    <property type="entry name" value="TOPOISOMERASE 1-ASSOCIATED FACTOR 1"/>
    <property type="match status" value="1"/>
</dbReference>
<organism evidence="2 3">
    <name type="scientific">Rhododendron simsii</name>
    <name type="common">Sims's rhododendron</name>
    <dbReference type="NCBI Taxonomy" id="118357"/>
    <lineage>
        <taxon>Eukaryota</taxon>
        <taxon>Viridiplantae</taxon>
        <taxon>Streptophyta</taxon>
        <taxon>Embryophyta</taxon>
        <taxon>Tracheophyta</taxon>
        <taxon>Spermatophyta</taxon>
        <taxon>Magnoliopsida</taxon>
        <taxon>eudicotyledons</taxon>
        <taxon>Gunneridae</taxon>
        <taxon>Pentapetalae</taxon>
        <taxon>asterids</taxon>
        <taxon>Ericales</taxon>
        <taxon>Ericaceae</taxon>
        <taxon>Ericoideae</taxon>
        <taxon>Rhodoreae</taxon>
        <taxon>Rhododendron</taxon>
    </lineage>
</organism>
<evidence type="ECO:0000313" key="3">
    <source>
        <dbReference type="Proteomes" id="UP000626092"/>
    </source>
</evidence>
<feature type="compositionally biased region" description="Low complexity" evidence="1">
    <location>
        <begin position="80"/>
        <end position="93"/>
    </location>
</feature>
<dbReference type="EMBL" id="WJXA01000005">
    <property type="protein sequence ID" value="KAF7144193.1"/>
    <property type="molecule type" value="Genomic_DNA"/>
</dbReference>
<feature type="region of interest" description="Disordered" evidence="1">
    <location>
        <begin position="1"/>
        <end position="99"/>
    </location>
</feature>
<reference evidence="2" key="1">
    <citation type="submission" date="2019-11" db="EMBL/GenBank/DDBJ databases">
        <authorList>
            <person name="Liu Y."/>
            <person name="Hou J."/>
            <person name="Li T.-Q."/>
            <person name="Guan C.-H."/>
            <person name="Wu X."/>
            <person name="Wu H.-Z."/>
            <person name="Ling F."/>
            <person name="Zhang R."/>
            <person name="Shi X.-G."/>
            <person name="Ren J.-P."/>
            <person name="Chen E.-F."/>
            <person name="Sun J.-M."/>
        </authorList>
    </citation>
    <scope>NUCLEOTIDE SEQUENCE</scope>
    <source>
        <strain evidence="2">Adult_tree_wgs_1</strain>
        <tissue evidence="2">Leaves</tissue>
    </source>
</reference>
<sequence length="184" mass="20572">MSGYSKIKFHGSTKSRSMDFSEPLSNFPQTHKPITKSSPNHPSKTEEITKQPKASTTRDPPSDLEGEDHVNGERFGAVLTRNSSVSSTTSSNRFRFDKKLGPTTSSLESAVKRVFSMRRSSSVSERYCRIHDQLVTIASPFHAFHGAGEEGMDSYTVKARSMKNKKKNKYSAKILKACKRIFGF</sequence>
<comment type="caution">
    <text evidence="2">The sequence shown here is derived from an EMBL/GenBank/DDBJ whole genome shotgun (WGS) entry which is preliminary data.</text>
</comment>
<evidence type="ECO:0000313" key="2">
    <source>
        <dbReference type="EMBL" id="KAF7144193.1"/>
    </source>
</evidence>
<dbReference type="AlphaFoldDB" id="A0A834GYJ0"/>